<accession>A0A8J8WG43</accession>
<name>A0A8J8WG43_9EURO</name>
<feature type="compositionally biased region" description="Low complexity" evidence="1">
    <location>
        <begin position="142"/>
        <end position="151"/>
    </location>
</feature>
<dbReference type="OrthoDB" id="5365739at2759"/>
<evidence type="ECO:0000313" key="3">
    <source>
        <dbReference type="Proteomes" id="UP000631181"/>
    </source>
</evidence>
<evidence type="ECO:0000256" key="1">
    <source>
        <dbReference type="SAM" id="MobiDB-lite"/>
    </source>
</evidence>
<sequence>MSEPDSLFTSKNPRLVAGKRFQLIARIGLLTAAALLERIVLRAGLALLAEKGFFKSGDVFGRYGDGGGFAAEHCACMAWDVLRQIASHGDRTWMGMTAMPIRQFSVSHVAAAEGPAKPTQPRGEPRQRPAPTGPPRKPRPSSRPAPSSSTGVAKGSGAGNTFKARPARAIDARSLAAAPRTGGEPPKIIRRPRPRTGPPGKPMLGRKGKPGAKGAQNPRRMKKKTRRSAEDFDEDESVAAAIKKAEDERELKMRPVPVPYEPKQIDFAALKETWPALPTTTHARSAAIIERLTTLSGRFPGGYVPPHELGRRLYKGQSVLFETEAEKTEALEEVKRLAQARADKVSQRKGEPIEPRDIKFSAVSQEHTQALMETYVQGKYPTVEVGKDQPAVMGEVLRNLRNNSTYQTAGKRPQFLAKVESLLASSRVKRS</sequence>
<reference evidence="2" key="1">
    <citation type="journal article" date="2020" name="Front. Microbiol.">
        <title>Gene regulatory networks of Penicillium echinulatum 2HH and Penicillium oxalicum 114-2 inferred by a computational biology approach.</title>
        <authorList>
            <person name="Lenz A.R."/>
            <person name="Galan-Vasquez E."/>
            <person name="Balbinot E."/>
            <person name="De Abreu F.P."/>
            <person name="De Oliveira N.S."/>
            <person name="Da Rosa L.O."/>
            <person name="De Avila E Silva S."/>
            <person name="Camassola M."/>
            <person name="Dillon A.J.P."/>
            <person name="Perez-Rueda E."/>
        </authorList>
    </citation>
    <scope>NUCLEOTIDE SEQUENCE</scope>
    <source>
        <strain evidence="2">S1M29</strain>
    </source>
</reference>
<proteinExistence type="predicted"/>
<dbReference type="EMBL" id="WIWV01000128">
    <property type="protein sequence ID" value="KAF7713228.1"/>
    <property type="molecule type" value="Genomic_DNA"/>
</dbReference>
<comment type="caution">
    <text evidence="2">The sequence shown here is derived from an EMBL/GenBank/DDBJ whole genome shotgun (WGS) entry which is preliminary data.</text>
</comment>
<dbReference type="Proteomes" id="UP000631181">
    <property type="component" value="Unassembled WGS sequence"/>
</dbReference>
<feature type="compositionally biased region" description="Low complexity" evidence="1">
    <location>
        <begin position="167"/>
        <end position="186"/>
    </location>
</feature>
<dbReference type="AlphaFoldDB" id="A0A8J8WG43"/>
<organism evidence="2 3">
    <name type="scientific">Penicillium ucsense</name>
    <dbReference type="NCBI Taxonomy" id="2839758"/>
    <lineage>
        <taxon>Eukaryota</taxon>
        <taxon>Fungi</taxon>
        <taxon>Dikarya</taxon>
        <taxon>Ascomycota</taxon>
        <taxon>Pezizomycotina</taxon>
        <taxon>Eurotiomycetes</taxon>
        <taxon>Eurotiomycetidae</taxon>
        <taxon>Eurotiales</taxon>
        <taxon>Aspergillaceae</taxon>
        <taxon>Penicillium</taxon>
    </lineage>
</organism>
<keyword evidence="3" id="KW-1185">Reference proteome</keyword>
<evidence type="ECO:0000313" key="2">
    <source>
        <dbReference type="EMBL" id="KAF7713228.1"/>
    </source>
</evidence>
<gene>
    <name evidence="2" type="ORF">PECM_001384</name>
</gene>
<protein>
    <submittedName>
        <fullName evidence="2">Uncharacterized protein</fullName>
    </submittedName>
</protein>
<feature type="region of interest" description="Disordered" evidence="1">
    <location>
        <begin position="111"/>
        <end position="237"/>
    </location>
</feature>